<protein>
    <submittedName>
        <fullName evidence="4">ABC transporter substrate-binding protein</fullName>
    </submittedName>
</protein>
<dbReference type="OrthoDB" id="9816357at2"/>
<dbReference type="Gene3D" id="3.40.50.1980">
    <property type="entry name" value="Nitrogenase molybdenum iron protein domain"/>
    <property type="match status" value="2"/>
</dbReference>
<dbReference type="PROSITE" id="PS50983">
    <property type="entry name" value="FE_B12_PBP"/>
    <property type="match status" value="1"/>
</dbReference>
<name>A0A544V0G5_LYSSH</name>
<sequence>MKNFKFLLVGALALSLAACGVESKTADVNASVDQVDMEQQTLETVGALTFIDDLGNKHEFEATPGSVATLNLGMMDILLELGANVTGRPTITSDRGAEVEAIQEIGNPHEPSFEQIAALNAEILIVPPSFQQFAPTVEATGTKIVYSNMNSVDDIKKTIKKYGALFNNTATAEKLVAQIDEKIAEGTTGSTLDALIVYGAPGTYLAALDNSLYGDILKKAGGKNIAADLPATDKYPTYANLSVEKIVERNPKVIMLITHAKPAAVKEGFEKQLKENAAWKNLDAVKNDQIIILPAELFDNPGTQVVEAIDYMRGVLKTAEEAVK</sequence>
<evidence type="ECO:0000259" key="3">
    <source>
        <dbReference type="PROSITE" id="PS50983"/>
    </source>
</evidence>
<comment type="similarity">
    <text evidence="1">Belongs to the bacterial solute-binding protein 8 family.</text>
</comment>
<feature type="signal peptide" evidence="2">
    <location>
        <begin position="1"/>
        <end position="20"/>
    </location>
</feature>
<proteinExistence type="inferred from homology"/>
<dbReference type="Pfam" id="PF01497">
    <property type="entry name" value="Peripla_BP_2"/>
    <property type="match status" value="1"/>
</dbReference>
<organism evidence="4 5">
    <name type="scientific">Lysinibacillus sphaericus</name>
    <name type="common">Bacillus sphaericus</name>
    <dbReference type="NCBI Taxonomy" id="1421"/>
    <lineage>
        <taxon>Bacteria</taxon>
        <taxon>Bacillati</taxon>
        <taxon>Bacillota</taxon>
        <taxon>Bacilli</taxon>
        <taxon>Bacillales</taxon>
        <taxon>Bacillaceae</taxon>
        <taxon>Lysinibacillus</taxon>
    </lineage>
</organism>
<evidence type="ECO:0000313" key="5">
    <source>
        <dbReference type="Proteomes" id="UP000317944"/>
    </source>
</evidence>
<dbReference type="SUPFAM" id="SSF53807">
    <property type="entry name" value="Helical backbone' metal receptor"/>
    <property type="match status" value="1"/>
</dbReference>
<accession>A0A544V0G5</accession>
<evidence type="ECO:0000256" key="1">
    <source>
        <dbReference type="ARBA" id="ARBA00008814"/>
    </source>
</evidence>
<gene>
    <name evidence="4" type="ORF">C7Y47_00225</name>
</gene>
<dbReference type="InterPro" id="IPR050902">
    <property type="entry name" value="ABC_Transporter_SBP"/>
</dbReference>
<reference evidence="4 5" key="1">
    <citation type="submission" date="2018-03" db="EMBL/GenBank/DDBJ databases">
        <title>Aerobic endospore-forming bacteria genome sequencing and assembly.</title>
        <authorList>
            <person name="Cavalcante D.A."/>
            <person name="Driks A."/>
            <person name="Putonti C."/>
            <person name="De-Souza M.T."/>
        </authorList>
    </citation>
    <scope>NUCLEOTIDE SEQUENCE [LARGE SCALE GENOMIC DNA]</scope>
    <source>
        <strain evidence="4 5">SDF0037</strain>
    </source>
</reference>
<dbReference type="InterPro" id="IPR002491">
    <property type="entry name" value="ABC_transptr_periplasmic_BD"/>
</dbReference>
<dbReference type="Proteomes" id="UP000317944">
    <property type="component" value="Unassembled WGS sequence"/>
</dbReference>
<feature type="domain" description="Fe/B12 periplasmic-binding" evidence="3">
    <location>
        <begin position="66"/>
        <end position="320"/>
    </location>
</feature>
<comment type="caution">
    <text evidence="4">The sequence shown here is derived from an EMBL/GenBank/DDBJ whole genome shotgun (WGS) entry which is preliminary data.</text>
</comment>
<dbReference type="PANTHER" id="PTHR30535:SF34">
    <property type="entry name" value="MOLYBDATE-BINDING PROTEIN MOLA"/>
    <property type="match status" value="1"/>
</dbReference>
<keyword evidence="2" id="KW-0732">Signal</keyword>
<evidence type="ECO:0000256" key="2">
    <source>
        <dbReference type="SAM" id="SignalP"/>
    </source>
</evidence>
<feature type="chain" id="PRO_5038886543" evidence="2">
    <location>
        <begin position="21"/>
        <end position="324"/>
    </location>
</feature>
<dbReference type="EMBL" id="SADV01000001">
    <property type="protein sequence ID" value="TQR39513.1"/>
    <property type="molecule type" value="Genomic_DNA"/>
</dbReference>
<dbReference type="RefSeq" id="WP_142506937.1">
    <property type="nucleotide sequence ID" value="NZ_SADV01000001.1"/>
</dbReference>
<dbReference type="GO" id="GO:0071281">
    <property type="term" value="P:cellular response to iron ion"/>
    <property type="evidence" value="ECO:0007669"/>
    <property type="project" value="TreeGrafter"/>
</dbReference>
<dbReference type="PROSITE" id="PS51257">
    <property type="entry name" value="PROKAR_LIPOPROTEIN"/>
    <property type="match status" value="1"/>
</dbReference>
<evidence type="ECO:0000313" key="4">
    <source>
        <dbReference type="EMBL" id="TQR39513.1"/>
    </source>
</evidence>
<dbReference type="AlphaFoldDB" id="A0A544V0G5"/>
<dbReference type="PANTHER" id="PTHR30535">
    <property type="entry name" value="VITAMIN B12-BINDING PROTEIN"/>
    <property type="match status" value="1"/>
</dbReference>